<feature type="compositionally biased region" description="Low complexity" evidence="2">
    <location>
        <begin position="814"/>
        <end position="825"/>
    </location>
</feature>
<dbReference type="Proteomes" id="UP000234323">
    <property type="component" value="Unassembled WGS sequence"/>
</dbReference>
<evidence type="ECO:0000313" key="5">
    <source>
        <dbReference type="Proteomes" id="UP000234323"/>
    </source>
</evidence>
<dbReference type="InterPro" id="IPR036621">
    <property type="entry name" value="Anticodon-bd_dom_sf"/>
</dbReference>
<feature type="compositionally biased region" description="Low complexity" evidence="2">
    <location>
        <begin position="790"/>
        <end position="804"/>
    </location>
</feature>
<feature type="compositionally biased region" description="Polar residues" evidence="2">
    <location>
        <begin position="194"/>
        <end position="216"/>
    </location>
</feature>
<dbReference type="InterPro" id="IPR052600">
    <property type="entry name" value="Nuc_rcpt_coact/corep"/>
</dbReference>
<feature type="region of interest" description="Disordered" evidence="2">
    <location>
        <begin position="790"/>
        <end position="825"/>
    </location>
</feature>
<comment type="caution">
    <text evidence="4">The sequence shown here is derived from an EMBL/GenBank/DDBJ whole genome shotgun (WGS) entry which is preliminary data.</text>
</comment>
<feature type="compositionally biased region" description="Basic and acidic residues" evidence="2">
    <location>
        <begin position="585"/>
        <end position="608"/>
    </location>
</feature>
<dbReference type="GO" id="GO:0003723">
    <property type="term" value="F:RNA binding"/>
    <property type="evidence" value="ECO:0007669"/>
    <property type="project" value="UniProtKB-UniRule"/>
</dbReference>
<dbReference type="SUPFAM" id="SSF52954">
    <property type="entry name" value="Class II aaRS ABD-related"/>
    <property type="match status" value="1"/>
</dbReference>
<dbReference type="Gene3D" id="3.40.50.800">
    <property type="entry name" value="Anticodon-binding domain"/>
    <property type="match status" value="1"/>
</dbReference>
<feature type="compositionally biased region" description="Basic residues" evidence="2">
    <location>
        <begin position="468"/>
        <end position="480"/>
    </location>
</feature>
<dbReference type="PROSITE" id="PS50102">
    <property type="entry name" value="RRM"/>
    <property type="match status" value="1"/>
</dbReference>
<feature type="compositionally biased region" description="Basic and acidic residues" evidence="2">
    <location>
        <begin position="505"/>
        <end position="524"/>
    </location>
</feature>
<sequence length="939" mass="107154">MSEIEGQSMSDLYKGSIEINNNTPKGIVHEKDNISALNPFTSFSLENATSINQSSKEHHSIIPEQLPFIENNPHMMTKIPQSEQITYNANFSSRVQQKENSVDEQQEIDITSSIQPTSKNEINSTTIQNVSNFEGVVETPLKLFNPDLFMQNQTEMPLPNSNIDIDNNSLAQASIEQSPEPSVKKEPSLKQELSIEQQTSTESQYSNDKTSPNIGVNYQKNVINSLPYIKMENNNMETDDNFNSKENNDINVKPLRAKAADLFNVPNAHLSSEISYQDENNNQSKNEGNSLSEFGQIPQLSNVQSPAIEGNIYQSEIEQSAQLNNNQTNREPRRWRNHRSPNSSQFDNEKSDHKGSLNLRKISDAEFQALPSGSRLFLGNLSTHSTSRKELFDIFSPYGEILQISIKNSFGFVQYDNVESVKKAIEKENGRILHGLKLGLEISYSKPWNHSPAQEEGGFKSGVIHRHKKHWNQRGGHKNAWHQSEREFSSSTSRGHHGQSFPNRRHNEYERRPNDPKFGRRTSYDSRSGYDYPDHKEFRSQEFREDFKEEHDYRPREERGFRRGSYREQHREERFKHRSKPYKIPSRDFNNERRQSREYPYRSQSHDEPNEEFPLPRRQGSDVPECQIIVLEEVERNFLWQVEKAFREASSTVHILHLSRKLHPQSVIRQMVIEGVHAVVFIEKHLALNGRVNMQIFDQTRSRDNVKYDEYNNIKVEEAVGFLLRARVSQRPIEIRTDNNLFGQRNMQQVPQLPSITGQPVTTNINPISLNNVNFAALANLLGSLQQQQQSAPASAPAQGIQPIPMIPQAGGIQPSQQPNLLSQQQPPNIDVQQLLRQLAPQNSGLQNQNPFMSMPQQLAPNLASPNLASPQSHFSPTAMMNQPPNILSQNTISSSGIPLSQHQAPHINPNVSQFSTPISAPSNVTDLMTQFKQYSTQR</sequence>
<dbReference type="PANTHER" id="PTHR23295">
    <property type="entry name" value="NUCLEAR RECEPTOR COACTIVATOR 5-RELATED"/>
    <property type="match status" value="1"/>
</dbReference>
<evidence type="ECO:0000256" key="1">
    <source>
        <dbReference type="PROSITE-ProRule" id="PRU00176"/>
    </source>
</evidence>
<dbReference type="PANTHER" id="PTHR23295:SF6">
    <property type="entry name" value="NEOSIN, ISOFORM A"/>
    <property type="match status" value="1"/>
</dbReference>
<feature type="domain" description="RRM" evidence="3">
    <location>
        <begin position="374"/>
        <end position="445"/>
    </location>
</feature>
<evidence type="ECO:0000259" key="3">
    <source>
        <dbReference type="PROSITE" id="PS50102"/>
    </source>
</evidence>
<accession>A0A2I1GMZ6</accession>
<evidence type="ECO:0000313" key="4">
    <source>
        <dbReference type="EMBL" id="PKY47980.1"/>
    </source>
</evidence>
<protein>
    <recommendedName>
        <fullName evidence="3">RRM domain-containing protein</fullName>
    </recommendedName>
</protein>
<dbReference type="EMBL" id="LLXI01000591">
    <property type="protein sequence ID" value="PKY47980.1"/>
    <property type="molecule type" value="Genomic_DNA"/>
</dbReference>
<feature type="region of interest" description="Disordered" evidence="2">
    <location>
        <begin position="323"/>
        <end position="355"/>
    </location>
</feature>
<dbReference type="VEuPathDB" id="FungiDB:RhiirFUN_021029"/>
<feature type="compositionally biased region" description="Basic and acidic residues" evidence="2">
    <location>
        <begin position="532"/>
        <end position="575"/>
    </location>
</feature>
<name>A0A2I1GMZ6_9GLOM</name>
<dbReference type="SUPFAM" id="SSF54928">
    <property type="entry name" value="RNA-binding domain, RBD"/>
    <property type="match status" value="1"/>
</dbReference>
<dbReference type="VEuPathDB" id="FungiDB:RhiirA1_424449"/>
<gene>
    <name evidence="4" type="ORF">RhiirA4_404036</name>
</gene>
<organism evidence="4 5">
    <name type="scientific">Rhizophagus irregularis</name>
    <dbReference type="NCBI Taxonomy" id="588596"/>
    <lineage>
        <taxon>Eukaryota</taxon>
        <taxon>Fungi</taxon>
        <taxon>Fungi incertae sedis</taxon>
        <taxon>Mucoromycota</taxon>
        <taxon>Glomeromycotina</taxon>
        <taxon>Glomeromycetes</taxon>
        <taxon>Glomerales</taxon>
        <taxon>Glomeraceae</taxon>
        <taxon>Rhizophagus</taxon>
    </lineage>
</organism>
<dbReference type="InterPro" id="IPR000504">
    <property type="entry name" value="RRM_dom"/>
</dbReference>
<proteinExistence type="predicted"/>
<dbReference type="SMART" id="SM00360">
    <property type="entry name" value="RRM"/>
    <property type="match status" value="1"/>
</dbReference>
<dbReference type="Gene3D" id="3.30.70.330">
    <property type="match status" value="1"/>
</dbReference>
<dbReference type="VEuPathDB" id="FungiDB:FUN_019624"/>
<dbReference type="AlphaFoldDB" id="A0A2I1GMZ6"/>
<feature type="region of interest" description="Disordered" evidence="2">
    <location>
        <begin position="468"/>
        <end position="619"/>
    </location>
</feature>
<keyword evidence="5" id="KW-1185">Reference proteome</keyword>
<dbReference type="Pfam" id="PF00076">
    <property type="entry name" value="RRM_1"/>
    <property type="match status" value="1"/>
</dbReference>
<dbReference type="InterPro" id="IPR012677">
    <property type="entry name" value="Nucleotide-bd_a/b_plait_sf"/>
</dbReference>
<keyword evidence="1" id="KW-0694">RNA-binding</keyword>
<dbReference type="InterPro" id="IPR035979">
    <property type="entry name" value="RBD_domain_sf"/>
</dbReference>
<reference evidence="4 5" key="1">
    <citation type="submission" date="2015-10" db="EMBL/GenBank/DDBJ databases">
        <title>Genome analyses suggest a sexual origin of heterokaryosis in a supposedly ancient asexual fungus.</title>
        <authorList>
            <person name="Ropars J."/>
            <person name="Sedzielewska K."/>
            <person name="Noel J."/>
            <person name="Charron P."/>
            <person name="Farinelli L."/>
            <person name="Marton T."/>
            <person name="Kruger M."/>
            <person name="Pelin A."/>
            <person name="Brachmann A."/>
            <person name="Corradi N."/>
        </authorList>
    </citation>
    <scope>NUCLEOTIDE SEQUENCE [LARGE SCALE GENOMIC DNA]</scope>
    <source>
        <strain evidence="4 5">A4</strain>
    </source>
</reference>
<feature type="region of interest" description="Disordered" evidence="2">
    <location>
        <begin position="173"/>
        <end position="216"/>
    </location>
</feature>
<evidence type="ECO:0000256" key="2">
    <source>
        <dbReference type="SAM" id="MobiDB-lite"/>
    </source>
</evidence>